<comment type="caution">
    <text evidence="1">The sequence shown here is derived from an EMBL/GenBank/DDBJ whole genome shotgun (WGS) entry which is preliminary data.</text>
</comment>
<name>A0AAV3Z992_9GAST</name>
<evidence type="ECO:0000313" key="1">
    <source>
        <dbReference type="EMBL" id="GFN91119.1"/>
    </source>
</evidence>
<evidence type="ECO:0000313" key="2">
    <source>
        <dbReference type="Proteomes" id="UP000735302"/>
    </source>
</evidence>
<accession>A0AAV3Z992</accession>
<gene>
    <name evidence="1" type="ORF">PoB_001762500</name>
</gene>
<sequence length="114" mass="12419">MGERWLIWYGGWLPIRGPRFGSQSGPSQFFIAPLCPPSTEWVARSLKTRRNDPGCPNELSGCLRFVQDTLLSEGGSILATDETLLSEGGSILAMDETLLSEGGSFLTVDETLLL</sequence>
<reference evidence="1 2" key="1">
    <citation type="journal article" date="2021" name="Elife">
        <title>Chloroplast acquisition without the gene transfer in kleptoplastic sea slugs, Plakobranchus ocellatus.</title>
        <authorList>
            <person name="Maeda T."/>
            <person name="Takahashi S."/>
            <person name="Yoshida T."/>
            <person name="Shimamura S."/>
            <person name="Takaki Y."/>
            <person name="Nagai Y."/>
            <person name="Toyoda A."/>
            <person name="Suzuki Y."/>
            <person name="Arimoto A."/>
            <person name="Ishii H."/>
            <person name="Satoh N."/>
            <person name="Nishiyama T."/>
            <person name="Hasebe M."/>
            <person name="Maruyama T."/>
            <person name="Minagawa J."/>
            <person name="Obokata J."/>
            <person name="Shigenobu S."/>
        </authorList>
    </citation>
    <scope>NUCLEOTIDE SEQUENCE [LARGE SCALE GENOMIC DNA]</scope>
</reference>
<dbReference type="EMBL" id="BLXT01002089">
    <property type="protein sequence ID" value="GFN91119.1"/>
    <property type="molecule type" value="Genomic_DNA"/>
</dbReference>
<proteinExistence type="predicted"/>
<organism evidence="1 2">
    <name type="scientific">Plakobranchus ocellatus</name>
    <dbReference type="NCBI Taxonomy" id="259542"/>
    <lineage>
        <taxon>Eukaryota</taxon>
        <taxon>Metazoa</taxon>
        <taxon>Spiralia</taxon>
        <taxon>Lophotrochozoa</taxon>
        <taxon>Mollusca</taxon>
        <taxon>Gastropoda</taxon>
        <taxon>Heterobranchia</taxon>
        <taxon>Euthyneura</taxon>
        <taxon>Panpulmonata</taxon>
        <taxon>Sacoglossa</taxon>
        <taxon>Placobranchoidea</taxon>
        <taxon>Plakobranchidae</taxon>
        <taxon>Plakobranchus</taxon>
    </lineage>
</organism>
<dbReference type="Proteomes" id="UP000735302">
    <property type="component" value="Unassembled WGS sequence"/>
</dbReference>
<keyword evidence="2" id="KW-1185">Reference proteome</keyword>
<dbReference type="AlphaFoldDB" id="A0AAV3Z992"/>
<protein>
    <submittedName>
        <fullName evidence="1">Uncharacterized protein</fullName>
    </submittedName>
</protein>